<evidence type="ECO:0000256" key="5">
    <source>
        <dbReference type="ARBA" id="ARBA00023242"/>
    </source>
</evidence>
<sequence>MKPVMVQLVQGHNLRIEKPDLKFAIQTRRLMSGNLHLMVNKLMESIYTREYMNNHTLTGMAPRAKKLGNTPPTPVKPGLPKEDVLALTLFMIQAWKTYHNQVIKPKDVRVAIRSKLSTETRAFLAINTRQSETNLPIILSEDEEAAK</sequence>
<evidence type="ECO:0000256" key="2">
    <source>
        <dbReference type="ARBA" id="ARBA00022491"/>
    </source>
</evidence>
<dbReference type="GO" id="GO:0003714">
    <property type="term" value="F:transcription corepressor activity"/>
    <property type="evidence" value="ECO:0007669"/>
    <property type="project" value="InterPro"/>
</dbReference>
<protein>
    <recommendedName>
        <fullName evidence="8">BEN domain-containing protein</fullName>
    </recommendedName>
</protein>
<accession>A0A8J2RPN3</accession>
<dbReference type="PANTHER" id="PTHR35346:SF1">
    <property type="entry name" value="BEN DOMAIN-CONTAINING PROTEIN 6"/>
    <property type="match status" value="1"/>
</dbReference>
<dbReference type="AlphaFoldDB" id="A0A8J2RPN3"/>
<keyword evidence="3" id="KW-0805">Transcription regulation</keyword>
<dbReference type="InterPro" id="IPR037496">
    <property type="entry name" value="BEND6-like"/>
</dbReference>
<comment type="subcellular location">
    <subcellularLocation>
        <location evidence="1">Nucleus</location>
    </subcellularLocation>
</comment>
<organism evidence="6 7">
    <name type="scientific">Daphnia galeata</name>
    <dbReference type="NCBI Taxonomy" id="27404"/>
    <lineage>
        <taxon>Eukaryota</taxon>
        <taxon>Metazoa</taxon>
        <taxon>Ecdysozoa</taxon>
        <taxon>Arthropoda</taxon>
        <taxon>Crustacea</taxon>
        <taxon>Branchiopoda</taxon>
        <taxon>Diplostraca</taxon>
        <taxon>Cladocera</taxon>
        <taxon>Anomopoda</taxon>
        <taxon>Daphniidae</taxon>
        <taxon>Daphnia</taxon>
    </lineage>
</organism>
<keyword evidence="4" id="KW-0804">Transcription</keyword>
<evidence type="ECO:0008006" key="8">
    <source>
        <dbReference type="Google" id="ProtNLM"/>
    </source>
</evidence>
<evidence type="ECO:0000256" key="1">
    <source>
        <dbReference type="ARBA" id="ARBA00004123"/>
    </source>
</evidence>
<evidence type="ECO:0000256" key="3">
    <source>
        <dbReference type="ARBA" id="ARBA00023015"/>
    </source>
</evidence>
<dbReference type="Gene3D" id="1.10.10.2590">
    <property type="entry name" value="BEN domain"/>
    <property type="match status" value="1"/>
</dbReference>
<evidence type="ECO:0000313" key="6">
    <source>
        <dbReference type="EMBL" id="CAH0102770.1"/>
    </source>
</evidence>
<comment type="caution">
    <text evidence="6">The sequence shown here is derived from an EMBL/GenBank/DDBJ whole genome shotgun (WGS) entry which is preliminary data.</text>
</comment>
<evidence type="ECO:0000313" key="7">
    <source>
        <dbReference type="Proteomes" id="UP000789390"/>
    </source>
</evidence>
<keyword evidence="2" id="KW-0678">Repressor</keyword>
<evidence type="ECO:0000256" key="4">
    <source>
        <dbReference type="ARBA" id="ARBA00023163"/>
    </source>
</evidence>
<gene>
    <name evidence="6" type="ORF">DGAL_LOCUS5294</name>
</gene>
<dbReference type="Proteomes" id="UP000789390">
    <property type="component" value="Unassembled WGS sequence"/>
</dbReference>
<proteinExistence type="predicted"/>
<dbReference type="GO" id="GO:0005634">
    <property type="term" value="C:nucleus"/>
    <property type="evidence" value="ECO:0007669"/>
    <property type="project" value="UniProtKB-SubCell"/>
</dbReference>
<reference evidence="6" key="1">
    <citation type="submission" date="2021-11" db="EMBL/GenBank/DDBJ databases">
        <authorList>
            <person name="Schell T."/>
        </authorList>
    </citation>
    <scope>NUCLEOTIDE SEQUENCE</scope>
    <source>
        <strain evidence="6">M5</strain>
    </source>
</reference>
<dbReference type="GO" id="GO:0045746">
    <property type="term" value="P:negative regulation of Notch signaling pathway"/>
    <property type="evidence" value="ECO:0007669"/>
    <property type="project" value="InterPro"/>
</dbReference>
<dbReference type="EMBL" id="CAKKLH010000092">
    <property type="protein sequence ID" value="CAH0102770.1"/>
    <property type="molecule type" value="Genomic_DNA"/>
</dbReference>
<dbReference type="GO" id="GO:0045666">
    <property type="term" value="P:positive regulation of neuron differentiation"/>
    <property type="evidence" value="ECO:0007669"/>
    <property type="project" value="InterPro"/>
</dbReference>
<dbReference type="OrthoDB" id="6368008at2759"/>
<keyword evidence="5" id="KW-0539">Nucleus</keyword>
<dbReference type="PANTHER" id="PTHR35346">
    <property type="entry name" value="BEN DOMAIN-CONTAINING PROTEIN 6"/>
    <property type="match status" value="1"/>
</dbReference>
<name>A0A8J2RPN3_9CRUS</name>
<keyword evidence="7" id="KW-1185">Reference proteome</keyword>